<evidence type="ECO:0008006" key="3">
    <source>
        <dbReference type="Google" id="ProtNLM"/>
    </source>
</evidence>
<keyword evidence="2" id="KW-1185">Reference proteome</keyword>
<gene>
    <name evidence="1" type="ORF">ACD661_12125</name>
</gene>
<evidence type="ECO:0000313" key="2">
    <source>
        <dbReference type="Proteomes" id="UP001615550"/>
    </source>
</evidence>
<name>A0ABW8DCP7_9GAMM</name>
<comment type="caution">
    <text evidence="1">The sequence shown here is derived from an EMBL/GenBank/DDBJ whole genome shotgun (WGS) entry which is preliminary data.</text>
</comment>
<proteinExistence type="predicted"/>
<dbReference type="Proteomes" id="UP001615550">
    <property type="component" value="Unassembled WGS sequence"/>
</dbReference>
<organism evidence="1 2">
    <name type="scientific">Legionella lytica</name>
    <dbReference type="NCBI Taxonomy" id="96232"/>
    <lineage>
        <taxon>Bacteria</taxon>
        <taxon>Pseudomonadati</taxon>
        <taxon>Pseudomonadota</taxon>
        <taxon>Gammaproteobacteria</taxon>
        <taxon>Legionellales</taxon>
        <taxon>Legionellaceae</taxon>
        <taxon>Legionella</taxon>
    </lineage>
</organism>
<accession>A0ABW8DCP7</accession>
<reference evidence="1 2" key="1">
    <citation type="submission" date="2024-08" db="EMBL/GenBank/DDBJ databases">
        <title>Draft Genome Sequence of Legionella lytica strain DSB2004, Isolated From a Fire Sprinkler System.</title>
        <authorList>
            <person name="Everhart A.D."/>
            <person name="Kidane D.T."/>
            <person name="Farone A.L."/>
            <person name="Farone M.B."/>
        </authorList>
    </citation>
    <scope>NUCLEOTIDE SEQUENCE [LARGE SCALE GENOMIC DNA]</scope>
    <source>
        <strain evidence="1 2">DSB2004</strain>
    </source>
</reference>
<protein>
    <recommendedName>
        <fullName evidence="3">Coiled-coil protein</fullName>
    </recommendedName>
</protein>
<dbReference type="RefSeq" id="WP_400188129.1">
    <property type="nucleotide sequence ID" value="NZ_JBGORX010000005.1"/>
</dbReference>
<dbReference type="EMBL" id="JBGORX010000005">
    <property type="protein sequence ID" value="MFJ1269305.1"/>
    <property type="molecule type" value="Genomic_DNA"/>
</dbReference>
<sequence length="148" mass="16894">MKPERLLAKYGLFQTDTLEEKYIKLKDAFTLLLNRTEERCRKYCEYRNDQERYANVCPDAVPGLMERIAMINSSTERVQLELEKIDELSSVDEKVSAITAYAKGLAETRFSALFMVILSGELNKRWITLAEELVPVAESSASNCSSQI</sequence>
<evidence type="ECO:0000313" key="1">
    <source>
        <dbReference type="EMBL" id="MFJ1269305.1"/>
    </source>
</evidence>